<name>Q1K289_DESA6</name>
<feature type="signal peptide" evidence="2">
    <location>
        <begin position="1"/>
        <end position="22"/>
    </location>
</feature>
<comment type="similarity">
    <text evidence="1">Belongs to the membrane fusion protein (MFP) (TC 8.A.1) family.</text>
</comment>
<feature type="domain" description="CusB-like beta-barrel" evidence="3">
    <location>
        <begin position="168"/>
        <end position="236"/>
    </location>
</feature>
<dbReference type="InterPro" id="IPR006143">
    <property type="entry name" value="RND_pump_MFP"/>
</dbReference>
<reference evidence="5" key="2">
    <citation type="submission" date="2006-05" db="EMBL/GenBank/DDBJ databases">
        <title>Sequencing of the draft genome and assembly of Desulfuromonas acetoxidans DSM 684.</title>
        <authorList>
            <consortium name="US DOE Joint Genome Institute (JGI-PGF)"/>
            <person name="Copeland A."/>
            <person name="Lucas S."/>
            <person name="Lapidus A."/>
            <person name="Barry K."/>
            <person name="Detter J.C."/>
            <person name="Glavina del Rio T."/>
            <person name="Hammon N."/>
            <person name="Israni S."/>
            <person name="Dalin E."/>
            <person name="Tice H."/>
            <person name="Bruce D."/>
            <person name="Pitluck S."/>
            <person name="Richardson P."/>
        </authorList>
    </citation>
    <scope>NUCLEOTIDE SEQUENCE [LARGE SCALE GENOMIC DNA]</scope>
    <source>
        <strain evidence="5">DSM 684</strain>
    </source>
</reference>
<keyword evidence="6" id="KW-1185">Reference proteome</keyword>
<dbReference type="InterPro" id="IPR058792">
    <property type="entry name" value="Beta-barrel_RND_2"/>
</dbReference>
<evidence type="ECO:0000259" key="3">
    <source>
        <dbReference type="Pfam" id="PF25954"/>
    </source>
</evidence>
<evidence type="ECO:0000313" key="6">
    <source>
        <dbReference type="Proteomes" id="UP000005695"/>
    </source>
</evidence>
<dbReference type="PANTHER" id="PTHR30469">
    <property type="entry name" value="MULTIDRUG RESISTANCE PROTEIN MDTA"/>
    <property type="match status" value="1"/>
</dbReference>
<dbReference type="RefSeq" id="WP_005998537.1">
    <property type="nucleotide sequence ID" value="NZ_AAEW02000004.1"/>
</dbReference>
<dbReference type="PANTHER" id="PTHR30469:SF15">
    <property type="entry name" value="HLYD FAMILY OF SECRETION PROTEINS"/>
    <property type="match status" value="1"/>
</dbReference>
<dbReference type="NCBIfam" id="TIGR01730">
    <property type="entry name" value="RND_mfp"/>
    <property type="match status" value="1"/>
</dbReference>
<dbReference type="Pfam" id="PF25973">
    <property type="entry name" value="BSH_CzcB"/>
    <property type="match status" value="1"/>
</dbReference>
<feature type="domain" description="CzcB-like barrel-sandwich hybrid" evidence="4">
    <location>
        <begin position="36"/>
        <end position="154"/>
    </location>
</feature>
<evidence type="ECO:0000256" key="2">
    <source>
        <dbReference type="SAM" id="SignalP"/>
    </source>
</evidence>
<dbReference type="Gene3D" id="1.10.287.470">
    <property type="entry name" value="Helix hairpin bin"/>
    <property type="match status" value="1"/>
</dbReference>
<dbReference type="InterPro" id="IPR058647">
    <property type="entry name" value="BSH_CzcB-like"/>
</dbReference>
<comment type="caution">
    <text evidence="5">The sequence shown here is derived from an EMBL/GenBank/DDBJ whole genome shotgun (WGS) entry which is preliminary data.</text>
</comment>
<proteinExistence type="inferred from homology"/>
<evidence type="ECO:0000313" key="5">
    <source>
        <dbReference type="EMBL" id="EAT16550.1"/>
    </source>
</evidence>
<dbReference type="OrthoDB" id="9784484at2"/>
<keyword evidence="2" id="KW-0732">Signal</keyword>
<dbReference type="Proteomes" id="UP000005695">
    <property type="component" value="Unassembled WGS sequence"/>
</dbReference>
<protein>
    <submittedName>
        <fullName evidence="5">Secretion protein HlyD</fullName>
    </submittedName>
</protein>
<dbReference type="EMBL" id="AAEW02000004">
    <property type="protein sequence ID" value="EAT16550.1"/>
    <property type="molecule type" value="Genomic_DNA"/>
</dbReference>
<dbReference type="Gene3D" id="2.40.30.170">
    <property type="match status" value="1"/>
</dbReference>
<dbReference type="GO" id="GO:1990281">
    <property type="term" value="C:efflux pump complex"/>
    <property type="evidence" value="ECO:0007669"/>
    <property type="project" value="TreeGrafter"/>
</dbReference>
<sequence>MKKHLICLALLLLSVAPVPAEALPPLEGLVEPHETVEFSSQIAGILQEVTVERGSRICQGQVVARLKCGVEEAAVKVAEARVEFGQRKAQRNSELYKKQLISIHEKDELETEIQLAKLELEEAREQLALRTITSTIDGVVVERMGAPGEYVGEEPFLVVAQINPLNIELVVPIAYYGQIREGAKAQVTLEQPVGGTYPATVMIVDQVLDAASGTFGVRLEMANPKMKLPAGLQCQVVF</sequence>
<accession>Q1K289</accession>
<gene>
    <name evidence="5" type="ORF">Dace_2645</name>
</gene>
<dbReference type="SUPFAM" id="SSF111369">
    <property type="entry name" value="HlyD-like secretion proteins"/>
    <property type="match status" value="1"/>
</dbReference>
<reference evidence="5" key="1">
    <citation type="submission" date="2006-05" db="EMBL/GenBank/DDBJ databases">
        <title>Annotation of the draft genome assembly of Desulfuromonas acetoxidans DSM 684.</title>
        <authorList>
            <consortium name="US DOE Joint Genome Institute (JGI-ORNL)"/>
            <person name="Larimer F."/>
            <person name="Land M."/>
            <person name="Hauser L."/>
        </authorList>
    </citation>
    <scope>NUCLEOTIDE SEQUENCE [LARGE SCALE GENOMIC DNA]</scope>
    <source>
        <strain evidence="5">DSM 684</strain>
    </source>
</reference>
<evidence type="ECO:0000256" key="1">
    <source>
        <dbReference type="ARBA" id="ARBA00009477"/>
    </source>
</evidence>
<organism evidence="5 6">
    <name type="scientific">Desulfuromonas acetoxidans (strain DSM 684 / 11070)</name>
    <dbReference type="NCBI Taxonomy" id="281689"/>
    <lineage>
        <taxon>Bacteria</taxon>
        <taxon>Pseudomonadati</taxon>
        <taxon>Thermodesulfobacteriota</taxon>
        <taxon>Desulfuromonadia</taxon>
        <taxon>Desulfuromonadales</taxon>
        <taxon>Desulfuromonadaceae</taxon>
        <taxon>Desulfuromonas</taxon>
    </lineage>
</organism>
<evidence type="ECO:0000259" key="4">
    <source>
        <dbReference type="Pfam" id="PF25973"/>
    </source>
</evidence>
<dbReference type="Gene3D" id="2.40.50.100">
    <property type="match status" value="1"/>
</dbReference>
<feature type="chain" id="PRO_5004192409" evidence="2">
    <location>
        <begin position="23"/>
        <end position="238"/>
    </location>
</feature>
<dbReference type="Pfam" id="PF25954">
    <property type="entry name" value="Beta-barrel_RND_2"/>
    <property type="match status" value="1"/>
</dbReference>
<dbReference type="GO" id="GO:0015562">
    <property type="term" value="F:efflux transmembrane transporter activity"/>
    <property type="evidence" value="ECO:0007669"/>
    <property type="project" value="TreeGrafter"/>
</dbReference>
<dbReference type="AlphaFoldDB" id="Q1K289"/>